<keyword evidence="2" id="KW-1185">Reference proteome</keyword>
<reference evidence="1 2" key="1">
    <citation type="submission" date="2019-12" db="EMBL/GenBank/DDBJ databases">
        <authorList>
            <person name="Alioto T."/>
            <person name="Alioto T."/>
            <person name="Gomez Garrido J."/>
        </authorList>
    </citation>
    <scope>NUCLEOTIDE SEQUENCE [LARGE SCALE GENOMIC DNA]</scope>
</reference>
<protein>
    <submittedName>
        <fullName evidence="1">PREDICTED: uncharacterized protein LOC107008284</fullName>
    </submittedName>
</protein>
<evidence type="ECO:0000313" key="1">
    <source>
        <dbReference type="EMBL" id="CAA2965399.1"/>
    </source>
</evidence>
<comment type="caution">
    <text evidence="1">The sequence shown here is derived from an EMBL/GenBank/DDBJ whole genome shotgun (WGS) entry which is preliminary data.</text>
</comment>
<sequence>MEGSPTAMAPLLLRNLLTSLFFYADKPLVFLAEKYRRLELLRCFLLSAFLFFLRLLPSLFPGLNSSAEFYNYSFKTKRADSYVSTLSGGGGGAASGGGIGDSGVARALTQLLSIVNDIPVSSRKYELVRSLAEKVIDENLLEGNETLREVNCASLSAAFSRTLSQLEAAVLGQGRSRGGGTSGDVTDGAAEEIDIYYKNRFSRFLKAVKYYGKVFWQYGKSRDGVSGFKSSAEKLAAEILWLAQKMAACGCSEEAVCKWASASNLASLALSAELRLQGSLVKVSAFLIKQSKDMGKVVDDKNMLEQQRQTKMKLLISWLPLLCRASNGTDAPVLSINERAELEKILEEIIETLEQEDEQERVLSLWLHHFTRCPSSDWPNLRGCYTRWLDASRSILLRQ</sequence>
<dbReference type="Gramene" id="OE9A063388T1">
    <property type="protein sequence ID" value="OE9A063388C1"/>
    <property type="gene ID" value="OE9A063388"/>
</dbReference>
<dbReference type="EMBL" id="CACTIH010001841">
    <property type="protein sequence ID" value="CAA2965399.1"/>
    <property type="molecule type" value="Genomic_DNA"/>
</dbReference>
<dbReference type="AlphaFoldDB" id="A0A8S0QA86"/>
<gene>
    <name evidence="1" type="ORF">OLEA9_A063388</name>
</gene>
<evidence type="ECO:0000313" key="2">
    <source>
        <dbReference type="Proteomes" id="UP000594638"/>
    </source>
</evidence>
<name>A0A8S0QA86_OLEEU</name>
<dbReference type="PANTHER" id="PTHR31060">
    <property type="entry name" value="OSJNBA0011J08.25 PROTEIN-RELATED"/>
    <property type="match status" value="1"/>
</dbReference>
<dbReference type="PANTHER" id="PTHR31060:SF4">
    <property type="entry name" value="1,8-CINEOLE SYNTHASE"/>
    <property type="match status" value="1"/>
</dbReference>
<organism evidence="1 2">
    <name type="scientific">Olea europaea subsp. europaea</name>
    <dbReference type="NCBI Taxonomy" id="158383"/>
    <lineage>
        <taxon>Eukaryota</taxon>
        <taxon>Viridiplantae</taxon>
        <taxon>Streptophyta</taxon>
        <taxon>Embryophyta</taxon>
        <taxon>Tracheophyta</taxon>
        <taxon>Spermatophyta</taxon>
        <taxon>Magnoliopsida</taxon>
        <taxon>eudicotyledons</taxon>
        <taxon>Gunneridae</taxon>
        <taxon>Pentapetalae</taxon>
        <taxon>asterids</taxon>
        <taxon>lamiids</taxon>
        <taxon>Lamiales</taxon>
        <taxon>Oleaceae</taxon>
        <taxon>Oleeae</taxon>
        <taxon>Olea</taxon>
    </lineage>
</organism>
<accession>A0A8S0QA86</accession>
<dbReference type="Proteomes" id="UP000594638">
    <property type="component" value="Unassembled WGS sequence"/>
</dbReference>
<dbReference type="OrthoDB" id="678132at2759"/>
<dbReference type="InterPro" id="IPR038920">
    <property type="entry name" value="At3g05675-like"/>
</dbReference>
<proteinExistence type="predicted"/>